<sequence>MIEKERQFYILSRLQSQPTVSIKELCLEMKVSKSTVQRDLEHLEAQGKIKRARGGATRIGFEKTISDLTEGPVSTKIGVNTEAKKVIAKAAAAQIKDGDLVFIDSGTTVLELMPFLSHKSIKIVTYSVILLSYLGSAASDVYLLGGKYSPKHQICTGPAAINELMAFRFDKAIISANGVDAELGEAYTSEIDVGDLKHRAIERAKQSFLLVDATKFGETGLSTFAHFEDFQQVITDQPIKGSRRYKNIVIAK</sequence>
<accession>A0ABW4EBQ6</accession>
<comment type="caution">
    <text evidence="4">The sequence shown here is derived from an EMBL/GenBank/DDBJ whole genome shotgun (WGS) entry which is preliminary data.</text>
</comment>
<evidence type="ECO:0000256" key="2">
    <source>
        <dbReference type="ARBA" id="ARBA00023163"/>
    </source>
</evidence>
<dbReference type="Gene3D" id="1.10.10.10">
    <property type="entry name" value="Winged helix-like DNA-binding domain superfamily/Winged helix DNA-binding domain"/>
    <property type="match status" value="1"/>
</dbReference>
<dbReference type="PRINTS" id="PR00037">
    <property type="entry name" value="HTHLACR"/>
</dbReference>
<dbReference type="InterPro" id="IPR001034">
    <property type="entry name" value="DeoR_HTH"/>
</dbReference>
<reference evidence="5" key="1">
    <citation type="journal article" date="2019" name="Int. J. Syst. Evol. Microbiol.">
        <title>The Global Catalogue of Microorganisms (GCM) 10K type strain sequencing project: providing services to taxonomists for standard genome sequencing and annotation.</title>
        <authorList>
            <consortium name="The Broad Institute Genomics Platform"/>
            <consortium name="The Broad Institute Genome Sequencing Center for Infectious Disease"/>
            <person name="Wu L."/>
            <person name="Ma J."/>
        </authorList>
    </citation>
    <scope>NUCLEOTIDE SEQUENCE [LARGE SCALE GENOMIC DNA]</scope>
    <source>
        <strain evidence="5">CCM 8903</strain>
    </source>
</reference>
<dbReference type="Pfam" id="PF08220">
    <property type="entry name" value="HTH_DeoR"/>
    <property type="match status" value="1"/>
</dbReference>
<gene>
    <name evidence="4" type="ORF">ACFQ5J_12860</name>
</gene>
<dbReference type="RefSeq" id="WP_125749928.1">
    <property type="nucleotide sequence ID" value="NZ_JBHTON010000053.1"/>
</dbReference>
<protein>
    <submittedName>
        <fullName evidence="4">DeoR/GlpR family DNA-binding transcription regulator</fullName>
    </submittedName>
</protein>
<dbReference type="EMBL" id="JBHTON010000053">
    <property type="protein sequence ID" value="MFD1486116.1"/>
    <property type="molecule type" value="Genomic_DNA"/>
</dbReference>
<dbReference type="PANTHER" id="PTHR30363">
    <property type="entry name" value="HTH-TYPE TRANSCRIPTIONAL REGULATOR SRLR-RELATED"/>
    <property type="match status" value="1"/>
</dbReference>
<dbReference type="SUPFAM" id="SSF100950">
    <property type="entry name" value="NagB/RpiA/CoA transferase-like"/>
    <property type="match status" value="1"/>
</dbReference>
<dbReference type="GO" id="GO:0003677">
    <property type="term" value="F:DNA binding"/>
    <property type="evidence" value="ECO:0007669"/>
    <property type="project" value="UniProtKB-KW"/>
</dbReference>
<keyword evidence="5" id="KW-1185">Reference proteome</keyword>
<evidence type="ECO:0000313" key="5">
    <source>
        <dbReference type="Proteomes" id="UP001597252"/>
    </source>
</evidence>
<dbReference type="InterPro" id="IPR037171">
    <property type="entry name" value="NagB/RpiA_transferase-like"/>
</dbReference>
<dbReference type="InterPro" id="IPR014036">
    <property type="entry name" value="DeoR-like_C"/>
</dbReference>
<dbReference type="SMART" id="SM01134">
    <property type="entry name" value="DeoRC"/>
    <property type="match status" value="1"/>
</dbReference>
<dbReference type="PANTHER" id="PTHR30363:SF44">
    <property type="entry name" value="AGA OPERON TRANSCRIPTIONAL REPRESSOR-RELATED"/>
    <property type="match status" value="1"/>
</dbReference>
<keyword evidence="2" id="KW-0804">Transcription</keyword>
<feature type="domain" description="HTH deoR-type" evidence="3">
    <location>
        <begin position="3"/>
        <end position="58"/>
    </location>
</feature>
<evidence type="ECO:0000259" key="3">
    <source>
        <dbReference type="PROSITE" id="PS51000"/>
    </source>
</evidence>
<keyword evidence="1" id="KW-0805">Transcription regulation</keyword>
<evidence type="ECO:0000313" key="4">
    <source>
        <dbReference type="EMBL" id="MFD1486116.1"/>
    </source>
</evidence>
<dbReference type="Pfam" id="PF00455">
    <property type="entry name" value="DeoRC"/>
    <property type="match status" value="1"/>
</dbReference>
<dbReference type="Gene3D" id="3.40.50.1360">
    <property type="match status" value="1"/>
</dbReference>
<dbReference type="Proteomes" id="UP001597252">
    <property type="component" value="Unassembled WGS sequence"/>
</dbReference>
<dbReference type="PROSITE" id="PS51000">
    <property type="entry name" value="HTH_DEOR_2"/>
    <property type="match status" value="1"/>
</dbReference>
<dbReference type="SMART" id="SM00420">
    <property type="entry name" value="HTH_DEOR"/>
    <property type="match status" value="1"/>
</dbReference>
<dbReference type="SUPFAM" id="SSF46785">
    <property type="entry name" value="Winged helix' DNA-binding domain"/>
    <property type="match status" value="1"/>
</dbReference>
<organism evidence="4 5">
    <name type="scientific">Lacticaseibacillus baoqingensis</name>
    <dbReference type="NCBI Taxonomy" id="2486013"/>
    <lineage>
        <taxon>Bacteria</taxon>
        <taxon>Bacillati</taxon>
        <taxon>Bacillota</taxon>
        <taxon>Bacilli</taxon>
        <taxon>Lactobacillales</taxon>
        <taxon>Lactobacillaceae</taxon>
        <taxon>Lacticaseibacillus</taxon>
    </lineage>
</organism>
<dbReference type="InterPro" id="IPR036388">
    <property type="entry name" value="WH-like_DNA-bd_sf"/>
</dbReference>
<evidence type="ECO:0000256" key="1">
    <source>
        <dbReference type="ARBA" id="ARBA00023015"/>
    </source>
</evidence>
<proteinExistence type="predicted"/>
<name>A0ABW4EBQ6_9LACO</name>
<keyword evidence="4" id="KW-0238">DNA-binding</keyword>
<dbReference type="InterPro" id="IPR050313">
    <property type="entry name" value="Carb_Metab_HTH_regulators"/>
</dbReference>
<dbReference type="InterPro" id="IPR036390">
    <property type="entry name" value="WH_DNA-bd_sf"/>
</dbReference>